<dbReference type="InterPro" id="IPR025166">
    <property type="entry name" value="Integrase_DNA_bind_dom"/>
</dbReference>
<dbReference type="Pfam" id="PF13356">
    <property type="entry name" value="Arm-DNA-bind_3"/>
    <property type="match status" value="1"/>
</dbReference>
<dbReference type="GO" id="GO:0015074">
    <property type="term" value="P:DNA integration"/>
    <property type="evidence" value="ECO:0007669"/>
    <property type="project" value="UniProtKB-KW"/>
</dbReference>
<dbReference type="CDD" id="cd00801">
    <property type="entry name" value="INT_P4_C"/>
    <property type="match status" value="1"/>
</dbReference>
<protein>
    <submittedName>
        <fullName evidence="8">Putative prophage CPS-53 integrase</fullName>
    </submittedName>
</protein>
<dbReference type="InterPro" id="IPR038488">
    <property type="entry name" value="Integrase_DNA-bd_sf"/>
</dbReference>
<dbReference type="Pfam" id="PF22022">
    <property type="entry name" value="Phage_int_M"/>
    <property type="match status" value="1"/>
</dbReference>
<evidence type="ECO:0000256" key="1">
    <source>
        <dbReference type="ARBA" id="ARBA00008857"/>
    </source>
</evidence>
<name>A0A1J5SER3_9ZZZZ</name>
<dbReference type="GO" id="GO:0003677">
    <property type="term" value="F:DNA binding"/>
    <property type="evidence" value="ECO:0007669"/>
    <property type="project" value="UniProtKB-KW"/>
</dbReference>
<dbReference type="Gene3D" id="1.10.150.130">
    <property type="match status" value="1"/>
</dbReference>
<dbReference type="AlphaFoldDB" id="A0A1J5SER3"/>
<dbReference type="InterPro" id="IPR010998">
    <property type="entry name" value="Integrase_recombinase_N"/>
</dbReference>
<dbReference type="PANTHER" id="PTHR30629:SF2">
    <property type="entry name" value="PROPHAGE INTEGRASE INTS-RELATED"/>
    <property type="match status" value="1"/>
</dbReference>
<gene>
    <name evidence="8" type="primary">intS_3</name>
    <name evidence="8" type="ORF">GALL_193510</name>
</gene>
<comment type="similarity">
    <text evidence="1">Belongs to the 'phage' integrase family.</text>
</comment>
<dbReference type="InterPro" id="IPR011010">
    <property type="entry name" value="DNA_brk_join_enz"/>
</dbReference>
<evidence type="ECO:0000256" key="4">
    <source>
        <dbReference type="ARBA" id="ARBA00023172"/>
    </source>
</evidence>
<dbReference type="InterPro" id="IPR013762">
    <property type="entry name" value="Integrase-like_cat_sf"/>
</dbReference>
<dbReference type="GO" id="GO:0075713">
    <property type="term" value="P:establishment of integrated proviral latency"/>
    <property type="evidence" value="ECO:0007669"/>
    <property type="project" value="UniProtKB-KW"/>
</dbReference>
<evidence type="ECO:0000256" key="5">
    <source>
        <dbReference type="ARBA" id="ARBA00023195"/>
    </source>
</evidence>
<keyword evidence="6" id="KW-1160">Virus entry into host cell</keyword>
<dbReference type="Gene3D" id="3.30.160.390">
    <property type="entry name" value="Integrase, DNA-binding domain"/>
    <property type="match status" value="1"/>
</dbReference>
<keyword evidence="2" id="KW-0229">DNA integration</keyword>
<dbReference type="Gene3D" id="1.10.443.10">
    <property type="entry name" value="Intergrase catalytic core"/>
    <property type="match status" value="1"/>
</dbReference>
<dbReference type="SUPFAM" id="SSF56349">
    <property type="entry name" value="DNA breaking-rejoining enzymes"/>
    <property type="match status" value="1"/>
</dbReference>
<keyword evidence="5" id="KW-1179">Viral genome integration</keyword>
<feature type="domain" description="Tyr recombinase" evidence="7">
    <location>
        <begin position="157"/>
        <end position="334"/>
    </location>
</feature>
<dbReference type="InterPro" id="IPR053876">
    <property type="entry name" value="Phage_int_M"/>
</dbReference>
<comment type="caution">
    <text evidence="8">The sequence shown here is derived from an EMBL/GenBank/DDBJ whole genome shotgun (WGS) entry which is preliminary data.</text>
</comment>
<dbReference type="GO" id="GO:0046718">
    <property type="term" value="P:symbiont entry into host cell"/>
    <property type="evidence" value="ECO:0007669"/>
    <property type="project" value="UniProtKB-KW"/>
</dbReference>
<dbReference type="InterPro" id="IPR050808">
    <property type="entry name" value="Phage_Integrase"/>
</dbReference>
<evidence type="ECO:0000259" key="7">
    <source>
        <dbReference type="PROSITE" id="PS51898"/>
    </source>
</evidence>
<dbReference type="Pfam" id="PF00589">
    <property type="entry name" value="Phage_integrase"/>
    <property type="match status" value="1"/>
</dbReference>
<dbReference type="GO" id="GO:0044826">
    <property type="term" value="P:viral genome integration into host DNA"/>
    <property type="evidence" value="ECO:0007669"/>
    <property type="project" value="UniProtKB-KW"/>
</dbReference>
<evidence type="ECO:0000256" key="2">
    <source>
        <dbReference type="ARBA" id="ARBA00022908"/>
    </source>
</evidence>
<evidence type="ECO:0000256" key="3">
    <source>
        <dbReference type="ARBA" id="ARBA00023125"/>
    </source>
</evidence>
<dbReference type="PROSITE" id="PS51898">
    <property type="entry name" value="TYR_RECOMBINASE"/>
    <property type="match status" value="1"/>
</dbReference>
<organism evidence="8">
    <name type="scientific">mine drainage metagenome</name>
    <dbReference type="NCBI Taxonomy" id="410659"/>
    <lineage>
        <taxon>unclassified sequences</taxon>
        <taxon>metagenomes</taxon>
        <taxon>ecological metagenomes</taxon>
    </lineage>
</organism>
<evidence type="ECO:0000313" key="8">
    <source>
        <dbReference type="EMBL" id="OIQ98693.1"/>
    </source>
</evidence>
<keyword evidence="3" id="KW-0238">DNA-binding</keyword>
<dbReference type="EMBL" id="MLJW01000116">
    <property type="protein sequence ID" value="OIQ98693.1"/>
    <property type="molecule type" value="Genomic_DNA"/>
</dbReference>
<accession>A0A1J5SER3</accession>
<dbReference type="InterPro" id="IPR002104">
    <property type="entry name" value="Integrase_catalytic"/>
</dbReference>
<keyword evidence="4" id="KW-0233">DNA recombination</keyword>
<dbReference type="GO" id="GO:0006310">
    <property type="term" value="P:DNA recombination"/>
    <property type="evidence" value="ECO:0007669"/>
    <property type="project" value="UniProtKB-KW"/>
</dbReference>
<sequence length="346" mass="39767">MYVEVRPNGSKWWRLAYRLNGKQQLKSLGVYPEVGLFDARRLRDDFEPIPAAAGPSLEHVFREFMLVKKSDFTTKHQALMQSRCAPVLERLGSKAIADLRPADFLPLLRTIEERSPSVAKKVRTDFSQCFKYAVAADIAERNPLSDLQGALKPLKVKHRPALTDPVEVGKLLQFINENPTVGVVTRLYLQIIPHIFPRPGELRIAKWSDIDMDVGEWRYTMGKKNNEHIVPLSKQVMKLLKELKKFTGSTKYLFASVPDENPISDMTATQILRRSGWSARHCLHGWRATARTLLVEKLRFPVDIIEHQLGHVVRDPLGRAYNRTQFLDDRRAMMQKWSNFLTTLMP</sequence>
<reference evidence="8" key="1">
    <citation type="submission" date="2016-10" db="EMBL/GenBank/DDBJ databases">
        <title>Sequence of Gallionella enrichment culture.</title>
        <authorList>
            <person name="Poehlein A."/>
            <person name="Muehling M."/>
            <person name="Daniel R."/>
        </authorList>
    </citation>
    <scope>NUCLEOTIDE SEQUENCE</scope>
</reference>
<dbReference type="PANTHER" id="PTHR30629">
    <property type="entry name" value="PROPHAGE INTEGRASE"/>
    <property type="match status" value="1"/>
</dbReference>
<evidence type="ECO:0000256" key="6">
    <source>
        <dbReference type="ARBA" id="ARBA00023296"/>
    </source>
</evidence>
<proteinExistence type="inferred from homology"/>